<dbReference type="Proteomes" id="UP000008980">
    <property type="component" value="Chromosome 1"/>
</dbReference>
<sequence>MWPRPSVRPSVFCPTGNVRRLHLRCTREVPMRLLILFPVLVLLRIDTHAPLPSHRNSLPALPYVLVCTHASHRFTGRRAEGTRRGTAFSSPGADVPHGASDSLSVCGWPEHHPVHLPHPLRRLHWREDRCPCRHYHHVQQQRQLLGAVGQLEVELSSPSSGSHPHRRHRGTPAHPLLARVRSPVAHGSVWRRASAARERAQRVLQRRPRGQGPLLPAEAAASQLLREWQSRITHSSSFWVPLACRAG</sequence>
<dbReference type="KEGG" id="ldo:LDBPK_010230"/>
<gene>
    <name evidence="2" type="ORF">LDBPK_010230</name>
</gene>
<dbReference type="EMBL" id="FR799588">
    <property type="protein sequence ID" value="CBZ31110.1"/>
    <property type="molecule type" value="Genomic_DNA"/>
</dbReference>
<evidence type="ECO:0000313" key="3">
    <source>
        <dbReference type="Proteomes" id="UP000008980"/>
    </source>
</evidence>
<accession>E9B787</accession>
<dbReference type="RefSeq" id="XP_003857836.1">
    <property type="nucleotide sequence ID" value="XM_003857788.1"/>
</dbReference>
<organism evidence="2 3">
    <name type="scientific">Leishmania donovani</name>
    <dbReference type="NCBI Taxonomy" id="5661"/>
    <lineage>
        <taxon>Eukaryota</taxon>
        <taxon>Discoba</taxon>
        <taxon>Euglenozoa</taxon>
        <taxon>Kinetoplastea</taxon>
        <taxon>Metakinetoplastina</taxon>
        <taxon>Trypanosomatida</taxon>
        <taxon>Trypanosomatidae</taxon>
        <taxon>Leishmaniinae</taxon>
        <taxon>Leishmania</taxon>
    </lineage>
</organism>
<feature type="region of interest" description="Disordered" evidence="1">
    <location>
        <begin position="154"/>
        <end position="173"/>
    </location>
</feature>
<feature type="region of interest" description="Disordered" evidence="1">
    <location>
        <begin position="76"/>
        <end position="96"/>
    </location>
</feature>
<name>E9B787_LEIDO</name>
<evidence type="ECO:0000256" key="1">
    <source>
        <dbReference type="SAM" id="MobiDB-lite"/>
    </source>
</evidence>
<reference evidence="3" key="2">
    <citation type="submission" date="2011-02" db="EMBL/GenBank/DDBJ databases">
        <title>Whole genome sequencing of Leishmania donovani clinical lines reveals dynamic variation related to drug resistance.</title>
        <authorList>
            <person name="Downing T."/>
            <person name="Imamura H."/>
            <person name="Sanders M."/>
            <person name="Decuypere S."/>
            <person name="Hertz-Fowler C."/>
            <person name="Clark T.G."/>
            <person name="Rijal S."/>
            <person name="Sundar S."/>
            <person name="Quail M.A."/>
            <person name="De Doncker S."/>
            <person name="Maes I."/>
            <person name="Vanaerschot M."/>
            <person name="Stark O."/>
            <person name="Schonian G."/>
            <person name="Dujardin J.C."/>
            <person name="Berriman M."/>
        </authorList>
    </citation>
    <scope>NUCLEOTIDE SEQUENCE [LARGE SCALE GENOMIC DNA]</scope>
    <source>
        <strain evidence="3">BPK282A1</strain>
    </source>
</reference>
<dbReference type="AlphaFoldDB" id="E9B787"/>
<dbReference type="GeneID" id="13389756"/>
<dbReference type="VEuPathDB" id="TriTrypDB:LdBPK_010230.1"/>
<evidence type="ECO:0000313" key="2">
    <source>
        <dbReference type="EMBL" id="CBZ31110.1"/>
    </source>
</evidence>
<protein>
    <submittedName>
        <fullName evidence="2">Uncharacterized protein</fullName>
    </submittedName>
</protein>
<reference evidence="2 3" key="1">
    <citation type="journal article" date="2011" name="Genome Res.">
        <title>Whole genome sequencing of multiple Leishmania donovani clinical isolates provides insights into population structure and mechanisms of drug resistance.</title>
        <authorList>
            <person name="Downing T."/>
            <person name="Imamura H."/>
            <person name="Decuypere S."/>
            <person name="Clark T.G."/>
            <person name="Coombs G.H."/>
            <person name="Cotton J.A."/>
            <person name="Hilley J.D."/>
            <person name="de Doncker S."/>
            <person name="Maes I."/>
            <person name="Mottram J.C."/>
            <person name="Quail M.A."/>
            <person name="Rijal S."/>
            <person name="Sanders M."/>
            <person name="Schonian G."/>
            <person name="Stark O."/>
            <person name="Sundar S."/>
            <person name="Vanaerschot M."/>
            <person name="Hertz-Fowler C."/>
            <person name="Dujardin J.C."/>
            <person name="Berriman M."/>
        </authorList>
    </citation>
    <scope>NUCLEOTIDE SEQUENCE [LARGE SCALE GENOMIC DNA]</scope>
    <source>
        <strain evidence="2 3">BPK282A1</strain>
    </source>
</reference>
<proteinExistence type="predicted"/>